<dbReference type="EMBL" id="FQZK01000004">
    <property type="protein sequence ID" value="SHJ26243.1"/>
    <property type="molecule type" value="Genomic_DNA"/>
</dbReference>
<proteinExistence type="predicted"/>
<dbReference type="Proteomes" id="UP000184452">
    <property type="component" value="Unassembled WGS sequence"/>
</dbReference>
<dbReference type="AlphaFoldDB" id="A0A1M6HVN7"/>
<dbReference type="InterPro" id="IPR034660">
    <property type="entry name" value="DinB/YfiT-like"/>
</dbReference>
<protein>
    <submittedName>
        <fullName evidence="2">Uncharacterized damage-inducible protein DinB (Forms a four-helix bundle)</fullName>
    </submittedName>
</protein>
<feature type="compositionally biased region" description="Basic and acidic residues" evidence="1">
    <location>
        <begin position="1"/>
        <end position="15"/>
    </location>
</feature>
<evidence type="ECO:0000256" key="1">
    <source>
        <dbReference type="SAM" id="MobiDB-lite"/>
    </source>
</evidence>
<gene>
    <name evidence="2" type="ORF">SAMN05421803_104332</name>
</gene>
<dbReference type="Gene3D" id="1.20.120.450">
    <property type="entry name" value="dinb family like domain"/>
    <property type="match status" value="1"/>
</dbReference>
<reference evidence="2 3" key="1">
    <citation type="submission" date="2016-11" db="EMBL/GenBank/DDBJ databases">
        <authorList>
            <person name="Jaros S."/>
            <person name="Januszkiewicz K."/>
            <person name="Wedrychowicz H."/>
        </authorList>
    </citation>
    <scope>NUCLEOTIDE SEQUENCE [LARGE SCALE GENOMIC DNA]</scope>
    <source>
        <strain evidence="2 3">CGMCC 4.5723</strain>
    </source>
</reference>
<feature type="region of interest" description="Disordered" evidence="1">
    <location>
        <begin position="1"/>
        <end position="24"/>
    </location>
</feature>
<dbReference type="InterPro" id="IPR007061">
    <property type="entry name" value="MST-like"/>
</dbReference>
<dbReference type="SUPFAM" id="SSF109854">
    <property type="entry name" value="DinB/YfiT-like putative metalloenzymes"/>
    <property type="match status" value="1"/>
</dbReference>
<accession>A0A1M6HVN7</accession>
<sequence>MEVRAGARHDGDMTEHTLPAAPERIDPPVAADERAMLTTWLDWHRATVHAKCAGIAAEHATATPLPTSPLMSVGAIVSHLRWVEHAWFEMILLGLPEAGYATPEDPDAEWRRGNEVPLGTLLEEYEQQCERSREITAELELDAQALRRRTGEDTTTLRWVLVHMIEETARHNGHLDVLRELADGTTGE</sequence>
<evidence type="ECO:0000313" key="3">
    <source>
        <dbReference type="Proteomes" id="UP000184452"/>
    </source>
</evidence>
<name>A0A1M6HVN7_9ACTN</name>
<organism evidence="2 3">
    <name type="scientific">Nocardiopsis flavescens</name>
    <dbReference type="NCBI Taxonomy" id="758803"/>
    <lineage>
        <taxon>Bacteria</taxon>
        <taxon>Bacillati</taxon>
        <taxon>Actinomycetota</taxon>
        <taxon>Actinomycetes</taxon>
        <taxon>Streptosporangiales</taxon>
        <taxon>Nocardiopsidaceae</taxon>
        <taxon>Nocardiopsis</taxon>
    </lineage>
</organism>
<keyword evidence="3" id="KW-1185">Reference proteome</keyword>
<evidence type="ECO:0000313" key="2">
    <source>
        <dbReference type="EMBL" id="SHJ26243.1"/>
    </source>
</evidence>
<dbReference type="STRING" id="758803.SAMN05421803_104332"/>
<dbReference type="Pfam" id="PF04978">
    <property type="entry name" value="MST"/>
    <property type="match status" value="1"/>
</dbReference>